<dbReference type="Proteomes" id="UP000199054">
    <property type="component" value="Unassembled WGS sequence"/>
</dbReference>
<proteinExistence type="predicted"/>
<gene>
    <name evidence="1" type="ORF">SAMN04489859_100894</name>
</gene>
<name>A0A1H8H3K2_9RHOB</name>
<reference evidence="1 2" key="1">
    <citation type="submission" date="2016-10" db="EMBL/GenBank/DDBJ databases">
        <authorList>
            <person name="de Groot N.N."/>
        </authorList>
    </citation>
    <scope>NUCLEOTIDE SEQUENCE [LARGE SCALE GENOMIC DNA]</scope>
    <source>
        <strain evidence="1 2">DSM 8512</strain>
    </source>
</reference>
<evidence type="ECO:0000313" key="2">
    <source>
        <dbReference type="Proteomes" id="UP000199054"/>
    </source>
</evidence>
<organism evidence="1 2">
    <name type="scientific">Paracoccus alcaliphilus</name>
    <dbReference type="NCBI Taxonomy" id="34002"/>
    <lineage>
        <taxon>Bacteria</taxon>
        <taxon>Pseudomonadati</taxon>
        <taxon>Pseudomonadota</taxon>
        <taxon>Alphaproteobacteria</taxon>
        <taxon>Rhodobacterales</taxon>
        <taxon>Paracoccaceae</taxon>
        <taxon>Paracoccus</taxon>
    </lineage>
</organism>
<protein>
    <submittedName>
        <fullName evidence="1">Uncharacterized protein</fullName>
    </submittedName>
</protein>
<keyword evidence="2" id="KW-1185">Reference proteome</keyword>
<dbReference type="OrthoDB" id="9782620at2"/>
<evidence type="ECO:0000313" key="1">
    <source>
        <dbReference type="EMBL" id="SEN50590.1"/>
    </source>
</evidence>
<accession>A0A1H8H3K2</accession>
<dbReference type="AlphaFoldDB" id="A0A1H8H3K2"/>
<dbReference type="RefSeq" id="WP_090611292.1">
    <property type="nucleotide sequence ID" value="NZ_CP067124.1"/>
</dbReference>
<dbReference type="STRING" id="34002.SAMN04489859_100894"/>
<sequence length="114" mass="13018">MARTPQKKTDDLAFPVRVLLQGLPGGFAKDLGPGRDPHIWLSETYGLGNAEFYGWSTVHERDGYALYTRSLADAVRFLEAFPEFKLADGTESIVYNSPHVTNGRRNRPYKMRRW</sequence>
<dbReference type="EMBL" id="FODE01000008">
    <property type="protein sequence ID" value="SEN50590.1"/>
    <property type="molecule type" value="Genomic_DNA"/>
</dbReference>